<feature type="compositionally biased region" description="Basic and acidic residues" evidence="1">
    <location>
        <begin position="160"/>
        <end position="174"/>
    </location>
</feature>
<sequence>MGCRHGTSEGGRLGQVTERSTCKKNQKEERGGAGWQGAGHGARGGVHPGQAITELTHRPSSNPWLVADERTGSWEKKNGRPGDEVRRHWTLVEQVEEELAEEQQGLLGLGGQPVVQMMGEGEERVLGEMKGVDWTGTEGQEGWEVELLGQGSGFGGAGGHWERREEECHRATPH</sequence>
<accession>A0A4Z2GPE3</accession>
<dbReference type="Proteomes" id="UP000314294">
    <property type="component" value="Unassembled WGS sequence"/>
</dbReference>
<feature type="compositionally biased region" description="Basic and acidic residues" evidence="1">
    <location>
        <begin position="67"/>
        <end position="82"/>
    </location>
</feature>
<comment type="caution">
    <text evidence="2">The sequence shown here is derived from an EMBL/GenBank/DDBJ whole genome shotgun (WGS) entry which is preliminary data.</text>
</comment>
<reference evidence="2 3" key="1">
    <citation type="submission" date="2019-03" db="EMBL/GenBank/DDBJ databases">
        <title>First draft genome of Liparis tanakae, snailfish: a comprehensive survey of snailfish specific genes.</title>
        <authorList>
            <person name="Kim W."/>
            <person name="Song I."/>
            <person name="Jeong J.-H."/>
            <person name="Kim D."/>
            <person name="Kim S."/>
            <person name="Ryu S."/>
            <person name="Song J.Y."/>
            <person name="Lee S.K."/>
        </authorList>
    </citation>
    <scope>NUCLEOTIDE SEQUENCE [LARGE SCALE GENOMIC DNA]</scope>
    <source>
        <tissue evidence="2">Muscle</tissue>
    </source>
</reference>
<dbReference type="EMBL" id="SRLO01000481">
    <property type="protein sequence ID" value="TNN54542.1"/>
    <property type="molecule type" value="Genomic_DNA"/>
</dbReference>
<dbReference type="AlphaFoldDB" id="A0A4Z2GPE3"/>
<feature type="compositionally biased region" description="Gly residues" evidence="1">
    <location>
        <begin position="150"/>
        <end position="159"/>
    </location>
</feature>
<evidence type="ECO:0000313" key="2">
    <source>
        <dbReference type="EMBL" id="TNN54542.1"/>
    </source>
</evidence>
<name>A0A4Z2GPE3_9TELE</name>
<evidence type="ECO:0000256" key="1">
    <source>
        <dbReference type="SAM" id="MobiDB-lite"/>
    </source>
</evidence>
<evidence type="ECO:0000313" key="3">
    <source>
        <dbReference type="Proteomes" id="UP000314294"/>
    </source>
</evidence>
<feature type="region of interest" description="Disordered" evidence="1">
    <location>
        <begin position="148"/>
        <end position="174"/>
    </location>
</feature>
<proteinExistence type="predicted"/>
<keyword evidence="3" id="KW-1185">Reference proteome</keyword>
<feature type="compositionally biased region" description="Gly residues" evidence="1">
    <location>
        <begin position="32"/>
        <end position="47"/>
    </location>
</feature>
<feature type="region of interest" description="Disordered" evidence="1">
    <location>
        <begin position="1"/>
        <end position="82"/>
    </location>
</feature>
<organism evidence="2 3">
    <name type="scientific">Liparis tanakae</name>
    <name type="common">Tanaka's snailfish</name>
    <dbReference type="NCBI Taxonomy" id="230148"/>
    <lineage>
        <taxon>Eukaryota</taxon>
        <taxon>Metazoa</taxon>
        <taxon>Chordata</taxon>
        <taxon>Craniata</taxon>
        <taxon>Vertebrata</taxon>
        <taxon>Euteleostomi</taxon>
        <taxon>Actinopterygii</taxon>
        <taxon>Neopterygii</taxon>
        <taxon>Teleostei</taxon>
        <taxon>Neoteleostei</taxon>
        <taxon>Acanthomorphata</taxon>
        <taxon>Eupercaria</taxon>
        <taxon>Perciformes</taxon>
        <taxon>Cottioidei</taxon>
        <taxon>Cottales</taxon>
        <taxon>Liparidae</taxon>
        <taxon>Liparis</taxon>
    </lineage>
</organism>
<gene>
    <name evidence="2" type="ORF">EYF80_035245</name>
</gene>
<protein>
    <submittedName>
        <fullName evidence="2">Uncharacterized protein</fullName>
    </submittedName>
</protein>